<organism evidence="1 2">
    <name type="scientific">Gardnerella vaginalis</name>
    <dbReference type="NCBI Taxonomy" id="2702"/>
    <lineage>
        <taxon>Bacteria</taxon>
        <taxon>Bacillati</taxon>
        <taxon>Actinomycetota</taxon>
        <taxon>Actinomycetes</taxon>
        <taxon>Bifidobacteriales</taxon>
        <taxon>Bifidobacteriaceae</taxon>
        <taxon>Gardnerella</taxon>
    </lineage>
</organism>
<dbReference type="AlphaFoldDB" id="A0A3E1IY68"/>
<dbReference type="EMBL" id="LRTT01000001">
    <property type="protein sequence ID" value="RFD77896.1"/>
    <property type="molecule type" value="Genomic_DNA"/>
</dbReference>
<sequence length="74" mass="8705">MSSDYEYDSSDSYDLFALYYCDDSACCSCNDLSVKPIVEPLVVMDVSIYPSIRVFCDKFYKIYEEKYEKIDLFI</sequence>
<name>A0A3E1IY68_GARVA</name>
<comment type="caution">
    <text evidence="1">The sequence shown here is derived from an EMBL/GenBank/DDBJ whole genome shotgun (WGS) entry which is preliminary data.</text>
</comment>
<evidence type="ECO:0000313" key="1">
    <source>
        <dbReference type="EMBL" id="RFD77896.1"/>
    </source>
</evidence>
<protein>
    <submittedName>
        <fullName evidence="1">Uncharacterized protein</fullName>
    </submittedName>
</protein>
<gene>
    <name evidence="1" type="ORF">AXE73_04830</name>
</gene>
<accession>A0A3E1IY68</accession>
<reference evidence="1 2" key="1">
    <citation type="submission" date="2016-02" db="EMBL/GenBank/DDBJ databases">
        <title>Gardnerella vaginalis Subgroups Defined by cpn60 Sequencing and Sialidase Activity in Isolates from Canada, Belgium and Kenya.</title>
        <authorList>
            <person name="Schellenberg J."/>
            <person name="Paramel Jayaprakash T."/>
            <person name="Withana Gamage N."/>
            <person name="Patterson M.H."/>
            <person name="Vaneechoutte M."/>
            <person name="Hill J.E."/>
        </authorList>
    </citation>
    <scope>NUCLEOTIDE SEQUENCE [LARGE SCALE GENOMIC DNA]</scope>
    <source>
        <strain evidence="1 2">N144</strain>
    </source>
</reference>
<proteinExistence type="predicted"/>
<evidence type="ECO:0000313" key="2">
    <source>
        <dbReference type="Proteomes" id="UP000258533"/>
    </source>
</evidence>
<dbReference type="Proteomes" id="UP000258533">
    <property type="component" value="Unassembled WGS sequence"/>
</dbReference>